<feature type="transmembrane region" description="Helical" evidence="1">
    <location>
        <begin position="46"/>
        <end position="64"/>
    </location>
</feature>
<name>A0A839ZXD6_9CAUL</name>
<feature type="transmembrane region" description="Helical" evidence="1">
    <location>
        <begin position="76"/>
        <end position="97"/>
    </location>
</feature>
<reference evidence="2 3" key="1">
    <citation type="submission" date="2020-08" db="EMBL/GenBank/DDBJ databases">
        <title>Genomic Encyclopedia of Type Strains, Phase IV (KMG-IV): sequencing the most valuable type-strain genomes for metagenomic binning, comparative biology and taxonomic classification.</title>
        <authorList>
            <person name="Goeker M."/>
        </authorList>
    </citation>
    <scope>NUCLEOTIDE SEQUENCE [LARGE SCALE GENOMIC DNA]</scope>
    <source>
        <strain evidence="2 3">DSM 21793</strain>
    </source>
</reference>
<evidence type="ECO:0000256" key="1">
    <source>
        <dbReference type="SAM" id="Phobius"/>
    </source>
</evidence>
<keyword evidence="1" id="KW-1133">Transmembrane helix</keyword>
<sequence>MTDLLLAVAHHLLVFSLAAILAIELATVRPGLSGAGLRRLGIVDMHYGLIATLILIIGFARVYMGVKGPEAYLGNWAFWAKIGAFVVVGLLSAPPTIRILQWRKRARAEPDFALGHAEVKAVRPYLVAEFAVFALIPVFAAMMARGIGF</sequence>
<organism evidence="2 3">
    <name type="scientific">Phenylobacterium haematophilum</name>
    <dbReference type="NCBI Taxonomy" id="98513"/>
    <lineage>
        <taxon>Bacteria</taxon>
        <taxon>Pseudomonadati</taxon>
        <taxon>Pseudomonadota</taxon>
        <taxon>Alphaproteobacteria</taxon>
        <taxon>Caulobacterales</taxon>
        <taxon>Caulobacteraceae</taxon>
        <taxon>Phenylobacterium</taxon>
    </lineage>
</organism>
<keyword evidence="1" id="KW-0812">Transmembrane</keyword>
<protein>
    <submittedName>
        <fullName evidence="2">Putative membrane protein</fullName>
    </submittedName>
</protein>
<accession>A0A839ZXD6</accession>
<dbReference type="InterPro" id="IPR018706">
    <property type="entry name" value="DUF2214_membrane"/>
</dbReference>
<dbReference type="RefSeq" id="WP_183771058.1">
    <property type="nucleotide sequence ID" value="NZ_JACIDK010000002.1"/>
</dbReference>
<keyword evidence="1" id="KW-0472">Membrane</keyword>
<evidence type="ECO:0000313" key="2">
    <source>
        <dbReference type="EMBL" id="MBB3890714.1"/>
    </source>
</evidence>
<feature type="transmembrane region" description="Helical" evidence="1">
    <location>
        <begin position="125"/>
        <end position="144"/>
    </location>
</feature>
<keyword evidence="3" id="KW-1185">Reference proteome</keyword>
<dbReference type="EMBL" id="JACIDK010000002">
    <property type="protein sequence ID" value="MBB3890714.1"/>
    <property type="molecule type" value="Genomic_DNA"/>
</dbReference>
<dbReference type="AlphaFoldDB" id="A0A839ZXD6"/>
<dbReference type="Proteomes" id="UP000530564">
    <property type="component" value="Unassembled WGS sequence"/>
</dbReference>
<gene>
    <name evidence="2" type="ORF">GGQ61_001431</name>
</gene>
<evidence type="ECO:0000313" key="3">
    <source>
        <dbReference type="Proteomes" id="UP000530564"/>
    </source>
</evidence>
<dbReference type="Pfam" id="PF09980">
    <property type="entry name" value="DUF2214"/>
    <property type="match status" value="1"/>
</dbReference>
<comment type="caution">
    <text evidence="2">The sequence shown here is derived from an EMBL/GenBank/DDBJ whole genome shotgun (WGS) entry which is preliminary data.</text>
</comment>
<proteinExistence type="predicted"/>